<feature type="compositionally biased region" description="Polar residues" evidence="1">
    <location>
        <begin position="204"/>
        <end position="224"/>
    </location>
</feature>
<gene>
    <name evidence="2" type="ORF">CK203_054867</name>
</gene>
<sequence>MDWPCSMPMPGQHVEKTVEKAFKTVFIVSLLCSCKFLDNGNAGQIDLPSEIGVLILVLEGKKQDMKEKTVLLPLFPAGKKRSIKKEVPKERLKIPAPVAAKVERLQRDILWSGIREGKWLWRYPREGSALWHQVILSIYGSHSNGWDANTLVRWSHSCPWKAIAQVFEEFSMFTSPFQSEVLCLVSGTQEDGTGGTTSFLYHPQTQGGMRSPTKSKGDSSSLSQPIGFRFAKPGF</sequence>
<evidence type="ECO:0000313" key="3">
    <source>
        <dbReference type="Proteomes" id="UP000288805"/>
    </source>
</evidence>
<evidence type="ECO:0000313" key="2">
    <source>
        <dbReference type="EMBL" id="RVW69328.1"/>
    </source>
</evidence>
<feature type="region of interest" description="Disordered" evidence="1">
    <location>
        <begin position="204"/>
        <end position="226"/>
    </location>
</feature>
<accession>A0A438GAW9</accession>
<name>A0A438GAW9_VITVI</name>
<reference evidence="2 3" key="1">
    <citation type="journal article" date="2018" name="PLoS Genet.">
        <title>Population sequencing reveals clonal diversity and ancestral inbreeding in the grapevine cultivar Chardonnay.</title>
        <authorList>
            <person name="Roach M.J."/>
            <person name="Johnson D.L."/>
            <person name="Bohlmann J."/>
            <person name="van Vuuren H.J."/>
            <person name="Jones S.J."/>
            <person name="Pretorius I.S."/>
            <person name="Schmidt S.A."/>
            <person name="Borneman A.R."/>
        </authorList>
    </citation>
    <scope>NUCLEOTIDE SEQUENCE [LARGE SCALE GENOMIC DNA]</scope>
    <source>
        <strain evidence="3">cv. Chardonnay</strain>
        <tissue evidence="2">Leaf</tissue>
    </source>
</reference>
<dbReference type="EMBL" id="QGNW01000500">
    <property type="protein sequence ID" value="RVW69328.1"/>
    <property type="molecule type" value="Genomic_DNA"/>
</dbReference>
<protein>
    <submittedName>
        <fullName evidence="2">Uncharacterized protein</fullName>
    </submittedName>
</protein>
<dbReference type="AlphaFoldDB" id="A0A438GAW9"/>
<comment type="caution">
    <text evidence="2">The sequence shown here is derived from an EMBL/GenBank/DDBJ whole genome shotgun (WGS) entry which is preliminary data.</text>
</comment>
<organism evidence="2 3">
    <name type="scientific">Vitis vinifera</name>
    <name type="common">Grape</name>
    <dbReference type="NCBI Taxonomy" id="29760"/>
    <lineage>
        <taxon>Eukaryota</taxon>
        <taxon>Viridiplantae</taxon>
        <taxon>Streptophyta</taxon>
        <taxon>Embryophyta</taxon>
        <taxon>Tracheophyta</taxon>
        <taxon>Spermatophyta</taxon>
        <taxon>Magnoliopsida</taxon>
        <taxon>eudicotyledons</taxon>
        <taxon>Gunneridae</taxon>
        <taxon>Pentapetalae</taxon>
        <taxon>rosids</taxon>
        <taxon>Vitales</taxon>
        <taxon>Vitaceae</taxon>
        <taxon>Viteae</taxon>
        <taxon>Vitis</taxon>
    </lineage>
</organism>
<evidence type="ECO:0000256" key="1">
    <source>
        <dbReference type="SAM" id="MobiDB-lite"/>
    </source>
</evidence>
<proteinExistence type="predicted"/>
<dbReference type="Proteomes" id="UP000288805">
    <property type="component" value="Unassembled WGS sequence"/>
</dbReference>